<sequence>MTSSWNDTIQALACKAPPFFAECPEVWSMQIESIFESSRITDQITKFNKVLESLDRDIYGLRTSDYSPARRNRTTE</sequence>
<protein>
    <recommendedName>
        <fullName evidence="1">DUF7041 domain-containing protein</fullName>
    </recommendedName>
</protein>
<proteinExistence type="predicted"/>
<name>A0A7T8K7M7_CALRO</name>
<dbReference type="EMBL" id="CP045896">
    <property type="protein sequence ID" value="QQP49962.1"/>
    <property type="molecule type" value="Genomic_DNA"/>
</dbReference>
<dbReference type="OrthoDB" id="6260718at2759"/>
<reference evidence="3" key="1">
    <citation type="submission" date="2021-01" db="EMBL/GenBank/DDBJ databases">
        <title>Caligus Genome Assembly.</title>
        <authorList>
            <person name="Gallardo-Escarate C."/>
        </authorList>
    </citation>
    <scope>NUCLEOTIDE SEQUENCE [LARGE SCALE GENOMIC DNA]</scope>
</reference>
<gene>
    <name evidence="2" type="ORF">FKW44_010799</name>
</gene>
<accession>A0A7T8K7M7</accession>
<evidence type="ECO:0000313" key="2">
    <source>
        <dbReference type="EMBL" id="QQP49962.1"/>
    </source>
</evidence>
<dbReference type="InterPro" id="IPR055469">
    <property type="entry name" value="DUF7041"/>
</dbReference>
<evidence type="ECO:0000259" key="1">
    <source>
        <dbReference type="Pfam" id="PF23055"/>
    </source>
</evidence>
<evidence type="ECO:0000313" key="3">
    <source>
        <dbReference type="Proteomes" id="UP000595437"/>
    </source>
</evidence>
<feature type="domain" description="DUF7041" evidence="1">
    <location>
        <begin position="17"/>
        <end position="58"/>
    </location>
</feature>
<organism evidence="2 3">
    <name type="scientific">Caligus rogercresseyi</name>
    <name type="common">Sea louse</name>
    <dbReference type="NCBI Taxonomy" id="217165"/>
    <lineage>
        <taxon>Eukaryota</taxon>
        <taxon>Metazoa</taxon>
        <taxon>Ecdysozoa</taxon>
        <taxon>Arthropoda</taxon>
        <taxon>Crustacea</taxon>
        <taxon>Multicrustacea</taxon>
        <taxon>Hexanauplia</taxon>
        <taxon>Copepoda</taxon>
        <taxon>Siphonostomatoida</taxon>
        <taxon>Caligidae</taxon>
        <taxon>Caligus</taxon>
    </lineage>
</organism>
<keyword evidence="3" id="KW-1185">Reference proteome</keyword>
<dbReference type="Proteomes" id="UP000595437">
    <property type="component" value="Chromosome 7"/>
</dbReference>
<dbReference type="AlphaFoldDB" id="A0A7T8K7M7"/>
<dbReference type="Pfam" id="PF23055">
    <property type="entry name" value="DUF7041"/>
    <property type="match status" value="1"/>
</dbReference>